<evidence type="ECO:0000313" key="1">
    <source>
        <dbReference type="EMBL" id="VFJ50188.1"/>
    </source>
</evidence>
<gene>
    <name evidence="1" type="ORF">BECKFW1821B_GA0114236_100648</name>
</gene>
<proteinExistence type="predicted"/>
<reference evidence="1" key="1">
    <citation type="submission" date="2019-02" db="EMBL/GenBank/DDBJ databases">
        <authorList>
            <person name="Gruber-Vodicka R. H."/>
            <person name="Seah K. B. B."/>
        </authorList>
    </citation>
    <scope>NUCLEOTIDE SEQUENCE</scope>
    <source>
        <strain evidence="1">BECK_BZ106</strain>
    </source>
</reference>
<sequence length="53" mass="6171">MHFTPLSKREKEVGGTRYANDRKEVWEARVKAKIAQCQQVEDKKYRDDDGATS</sequence>
<dbReference type="EMBL" id="CAADFD010000006">
    <property type="protein sequence ID" value="VFJ50188.1"/>
    <property type="molecule type" value="Genomic_DNA"/>
</dbReference>
<accession>A0A450SCS5</accession>
<dbReference type="AlphaFoldDB" id="A0A450SCS5"/>
<protein>
    <submittedName>
        <fullName evidence="1">Uncharacterized protein</fullName>
    </submittedName>
</protein>
<name>A0A450SCS5_9GAMM</name>
<organism evidence="1">
    <name type="scientific">Candidatus Kentrum sp. FW</name>
    <dbReference type="NCBI Taxonomy" id="2126338"/>
    <lineage>
        <taxon>Bacteria</taxon>
        <taxon>Pseudomonadati</taxon>
        <taxon>Pseudomonadota</taxon>
        <taxon>Gammaproteobacteria</taxon>
        <taxon>Candidatus Kentrum</taxon>
    </lineage>
</organism>